<accession>A0A841LDG9</accession>
<dbReference type="PRINTS" id="PR00625">
    <property type="entry name" value="JDOMAIN"/>
</dbReference>
<reference evidence="3 4" key="1">
    <citation type="submission" date="2020-08" db="EMBL/GenBank/DDBJ databases">
        <title>Genomic Encyclopedia of Type Strains, Phase IV (KMG-IV): sequencing the most valuable type-strain genomes for metagenomic binning, comparative biology and taxonomic classification.</title>
        <authorList>
            <person name="Goeker M."/>
        </authorList>
    </citation>
    <scope>NUCLEOTIDE SEQUENCE [LARGE SCALE GENOMIC DNA]</scope>
    <source>
        <strain evidence="3 4">DSM 102189</strain>
    </source>
</reference>
<evidence type="ECO:0000256" key="1">
    <source>
        <dbReference type="ARBA" id="ARBA00023186"/>
    </source>
</evidence>
<dbReference type="PANTHER" id="PTHR43096:SF52">
    <property type="entry name" value="DNAJ HOMOLOG 1, MITOCHONDRIAL-RELATED"/>
    <property type="match status" value="1"/>
</dbReference>
<dbReference type="SMART" id="SM00271">
    <property type="entry name" value="DnaJ"/>
    <property type="match status" value="1"/>
</dbReference>
<keyword evidence="4" id="KW-1185">Reference proteome</keyword>
<dbReference type="RefSeq" id="WP_184199157.1">
    <property type="nucleotide sequence ID" value="NZ_BMOX01000028.1"/>
</dbReference>
<feature type="domain" description="J" evidence="2">
    <location>
        <begin position="3"/>
        <end position="68"/>
    </location>
</feature>
<dbReference type="EMBL" id="JACIIV010000013">
    <property type="protein sequence ID" value="MBB6227855.1"/>
    <property type="molecule type" value="Genomic_DNA"/>
</dbReference>
<dbReference type="SUPFAM" id="SSF49493">
    <property type="entry name" value="HSP40/DnaJ peptide-binding domain"/>
    <property type="match status" value="2"/>
</dbReference>
<protein>
    <submittedName>
        <fullName evidence="3">DnaJ-class molecular chaperone</fullName>
    </submittedName>
</protein>
<dbReference type="SUPFAM" id="SSF46565">
    <property type="entry name" value="Chaperone J-domain"/>
    <property type="match status" value="1"/>
</dbReference>
<dbReference type="InterPro" id="IPR002939">
    <property type="entry name" value="DnaJ_C"/>
</dbReference>
<proteinExistence type="predicted"/>
<dbReference type="InterPro" id="IPR008971">
    <property type="entry name" value="HSP40/DnaJ_pept-bd"/>
</dbReference>
<dbReference type="InterPro" id="IPR018253">
    <property type="entry name" value="DnaJ_domain_CS"/>
</dbReference>
<dbReference type="Proteomes" id="UP000538147">
    <property type="component" value="Unassembled WGS sequence"/>
</dbReference>
<dbReference type="FunFam" id="2.60.260.20:FF:000013">
    <property type="entry name" value="DnaJ subfamily B member 11"/>
    <property type="match status" value="1"/>
</dbReference>
<dbReference type="Pfam" id="PF01556">
    <property type="entry name" value="DnaJ_C"/>
    <property type="match status" value="1"/>
</dbReference>
<evidence type="ECO:0000313" key="3">
    <source>
        <dbReference type="EMBL" id="MBB6227855.1"/>
    </source>
</evidence>
<dbReference type="GO" id="GO:0042026">
    <property type="term" value="P:protein refolding"/>
    <property type="evidence" value="ECO:0007669"/>
    <property type="project" value="TreeGrafter"/>
</dbReference>
<dbReference type="InterPro" id="IPR001623">
    <property type="entry name" value="DnaJ_domain"/>
</dbReference>
<evidence type="ECO:0000313" key="4">
    <source>
        <dbReference type="Proteomes" id="UP000538147"/>
    </source>
</evidence>
<dbReference type="PANTHER" id="PTHR43096">
    <property type="entry name" value="DNAJ HOMOLOG 1, MITOCHONDRIAL-RELATED"/>
    <property type="match status" value="1"/>
</dbReference>
<name>A0A841LDG9_9SPHN</name>
<dbReference type="CDD" id="cd06257">
    <property type="entry name" value="DnaJ"/>
    <property type="match status" value="1"/>
</dbReference>
<dbReference type="PROSITE" id="PS00636">
    <property type="entry name" value="DNAJ_1"/>
    <property type="match status" value="1"/>
</dbReference>
<keyword evidence="1" id="KW-0143">Chaperone</keyword>
<dbReference type="AlphaFoldDB" id="A0A841LDG9"/>
<dbReference type="InterPro" id="IPR036869">
    <property type="entry name" value="J_dom_sf"/>
</dbReference>
<organism evidence="3 4">
    <name type="scientific">Polymorphobacter multimanifer</name>
    <dbReference type="NCBI Taxonomy" id="1070431"/>
    <lineage>
        <taxon>Bacteria</taxon>
        <taxon>Pseudomonadati</taxon>
        <taxon>Pseudomonadota</taxon>
        <taxon>Alphaproteobacteria</taxon>
        <taxon>Sphingomonadales</taxon>
        <taxon>Sphingosinicellaceae</taxon>
        <taxon>Polymorphobacter</taxon>
    </lineage>
</organism>
<dbReference type="Gene3D" id="1.10.287.110">
    <property type="entry name" value="DnaJ domain"/>
    <property type="match status" value="1"/>
</dbReference>
<dbReference type="GO" id="GO:0051082">
    <property type="term" value="F:unfolded protein binding"/>
    <property type="evidence" value="ECO:0007669"/>
    <property type="project" value="InterPro"/>
</dbReference>
<dbReference type="Gene3D" id="2.60.260.20">
    <property type="entry name" value="Urease metallochaperone UreE, N-terminal domain"/>
    <property type="match status" value="2"/>
</dbReference>
<dbReference type="PROSITE" id="PS50076">
    <property type="entry name" value="DNAJ_2"/>
    <property type="match status" value="1"/>
</dbReference>
<dbReference type="CDD" id="cd10747">
    <property type="entry name" value="DnaJ_C"/>
    <property type="match status" value="1"/>
</dbReference>
<gene>
    <name evidence="3" type="ORF">FHS79_002036</name>
</gene>
<sequence length="312" mass="32542">MRDPYSVLGVARGASEGDVKKAYRKLAKENHPDRNADNAAALERFKEASAAYEILSDPEKRGRFDRGEIDAQGNPTSPFAGGFRGGSGSGGDPFARGASSGRAAGFEFGGADDLFSELFGGLGGGRAGGARGGGFRSAPARGPDVTYKLTISFEDAATLAPQRVTLRDGKTSEIRLPAGFRPGVQLRLAGKGETGPGGPGDALITLDVGSHKFFKRDGDDIRLDLPISLVEAVQGAKVRMPTVEGPVSLTLPPGTASGRVFRLKGRGFSRPDGARGDQLVTVLIDVPAEDAALKAFIGSWHDPRPLRTALGV</sequence>
<comment type="caution">
    <text evidence="3">The sequence shown here is derived from an EMBL/GenBank/DDBJ whole genome shotgun (WGS) entry which is preliminary data.</text>
</comment>
<evidence type="ECO:0000259" key="2">
    <source>
        <dbReference type="PROSITE" id="PS50076"/>
    </source>
</evidence>
<dbReference type="GO" id="GO:0005737">
    <property type="term" value="C:cytoplasm"/>
    <property type="evidence" value="ECO:0007669"/>
    <property type="project" value="TreeGrafter"/>
</dbReference>
<dbReference type="Pfam" id="PF00226">
    <property type="entry name" value="DnaJ"/>
    <property type="match status" value="1"/>
</dbReference>